<protein>
    <submittedName>
        <fullName evidence="3">Uncharacterized protein</fullName>
    </submittedName>
</protein>
<sequence length="260" mass="26363">MENWREGALPEHTHDPNEVTVQIDGVGRQLADLVAENGQDAPDGPVFVDESGRRSRRYRRIGVLVGIACAVYAMIIVGTLLSGNSSAPWLPIDAKDNKPAGKVDTPNRPADPLDPSASPGTTPSPGASESGTTAPATGGKDSADPDAPDDGRTEPGDKPDPDPTGDDKPDPDPTGGNSGGGDPDPTDDPPKPDPDPEPSDDPSTPDPDPTTSAPGGTAGAGGEVPVAQSAADQQSPLRAQAAVYQSPQSAGQQPSEGAPR</sequence>
<feature type="transmembrane region" description="Helical" evidence="2">
    <location>
        <begin position="61"/>
        <end position="81"/>
    </location>
</feature>
<keyword evidence="2" id="KW-0472">Membrane</keyword>
<feature type="region of interest" description="Disordered" evidence="1">
    <location>
        <begin position="92"/>
        <end position="260"/>
    </location>
</feature>
<gene>
    <name evidence="3" type="ORF">ACH4F9_07895</name>
</gene>
<evidence type="ECO:0000313" key="3">
    <source>
        <dbReference type="EMBL" id="MFH8544910.1"/>
    </source>
</evidence>
<dbReference type="Proteomes" id="UP001610818">
    <property type="component" value="Unassembled WGS sequence"/>
</dbReference>
<dbReference type="RefSeq" id="WP_397709417.1">
    <property type="nucleotide sequence ID" value="NZ_JBIRGN010000002.1"/>
</dbReference>
<feature type="compositionally biased region" description="Low complexity" evidence="1">
    <location>
        <begin position="115"/>
        <end position="133"/>
    </location>
</feature>
<accession>A0ABW7QKJ1</accession>
<evidence type="ECO:0000313" key="4">
    <source>
        <dbReference type="Proteomes" id="UP001610818"/>
    </source>
</evidence>
<evidence type="ECO:0000256" key="2">
    <source>
        <dbReference type="SAM" id="Phobius"/>
    </source>
</evidence>
<feature type="compositionally biased region" description="Polar residues" evidence="1">
    <location>
        <begin position="230"/>
        <end position="260"/>
    </location>
</feature>
<keyword evidence="2" id="KW-0812">Transmembrane</keyword>
<keyword evidence="2" id="KW-1133">Transmembrane helix</keyword>
<keyword evidence="4" id="KW-1185">Reference proteome</keyword>
<feature type="compositionally biased region" description="Basic and acidic residues" evidence="1">
    <location>
        <begin position="149"/>
        <end position="171"/>
    </location>
</feature>
<proteinExistence type="predicted"/>
<organism evidence="3 4">
    <name type="scientific">Streptomyces longisporoflavus</name>
    <dbReference type="NCBI Taxonomy" id="28044"/>
    <lineage>
        <taxon>Bacteria</taxon>
        <taxon>Bacillati</taxon>
        <taxon>Actinomycetota</taxon>
        <taxon>Actinomycetes</taxon>
        <taxon>Kitasatosporales</taxon>
        <taxon>Streptomycetaceae</taxon>
        <taxon>Streptomyces</taxon>
    </lineage>
</organism>
<name>A0ABW7QKJ1_9ACTN</name>
<comment type="caution">
    <text evidence="3">The sequence shown here is derived from an EMBL/GenBank/DDBJ whole genome shotgun (WGS) entry which is preliminary data.</text>
</comment>
<evidence type="ECO:0000256" key="1">
    <source>
        <dbReference type="SAM" id="MobiDB-lite"/>
    </source>
</evidence>
<reference evidence="3 4" key="1">
    <citation type="submission" date="2024-10" db="EMBL/GenBank/DDBJ databases">
        <title>The Natural Products Discovery Center: Release of the First 8490 Sequenced Strains for Exploring Actinobacteria Biosynthetic Diversity.</title>
        <authorList>
            <person name="Kalkreuter E."/>
            <person name="Kautsar S.A."/>
            <person name="Yang D."/>
            <person name="Bader C.D."/>
            <person name="Teijaro C.N."/>
            <person name="Fluegel L."/>
            <person name="Davis C.M."/>
            <person name="Simpson J.R."/>
            <person name="Lauterbach L."/>
            <person name="Steele A.D."/>
            <person name="Gui C."/>
            <person name="Meng S."/>
            <person name="Li G."/>
            <person name="Viehrig K."/>
            <person name="Ye F."/>
            <person name="Su P."/>
            <person name="Kiefer A.F."/>
            <person name="Nichols A."/>
            <person name="Cepeda A.J."/>
            <person name="Yan W."/>
            <person name="Fan B."/>
            <person name="Jiang Y."/>
            <person name="Adhikari A."/>
            <person name="Zheng C.-J."/>
            <person name="Schuster L."/>
            <person name="Cowan T.M."/>
            <person name="Smanski M.J."/>
            <person name="Chevrette M.G."/>
            <person name="De Carvalho L.P.S."/>
            <person name="Shen B."/>
        </authorList>
    </citation>
    <scope>NUCLEOTIDE SEQUENCE [LARGE SCALE GENOMIC DNA]</scope>
    <source>
        <strain evidence="3 4">NPDC017990</strain>
    </source>
</reference>
<dbReference type="EMBL" id="JBIRGQ010000002">
    <property type="protein sequence ID" value="MFH8544910.1"/>
    <property type="molecule type" value="Genomic_DNA"/>
</dbReference>